<keyword evidence="2" id="KW-1185">Reference proteome</keyword>
<accession>A0A4Y2PNR4</accession>
<proteinExistence type="predicted"/>
<evidence type="ECO:0008006" key="3">
    <source>
        <dbReference type="Google" id="ProtNLM"/>
    </source>
</evidence>
<dbReference type="EMBL" id="BGPR01011558">
    <property type="protein sequence ID" value="GBN51887.1"/>
    <property type="molecule type" value="Genomic_DNA"/>
</dbReference>
<protein>
    <recommendedName>
        <fullName evidence="3">Retrotransposon gag domain-containing protein</fullName>
    </recommendedName>
</protein>
<evidence type="ECO:0000313" key="2">
    <source>
        <dbReference type="Proteomes" id="UP000499080"/>
    </source>
</evidence>
<dbReference type="OrthoDB" id="6432042at2759"/>
<dbReference type="PANTHER" id="PTHR33198:SF19">
    <property type="entry name" value="CCHC-TYPE DOMAIN-CONTAINING PROTEIN"/>
    <property type="match status" value="1"/>
</dbReference>
<reference evidence="1 2" key="1">
    <citation type="journal article" date="2019" name="Sci. Rep.">
        <title>Orb-weaving spider Araneus ventricosus genome elucidates the spidroin gene catalogue.</title>
        <authorList>
            <person name="Kono N."/>
            <person name="Nakamura H."/>
            <person name="Ohtoshi R."/>
            <person name="Moran D.A.P."/>
            <person name="Shinohara A."/>
            <person name="Yoshida Y."/>
            <person name="Fujiwara M."/>
            <person name="Mori M."/>
            <person name="Tomita M."/>
            <person name="Arakawa K."/>
        </authorList>
    </citation>
    <scope>NUCLEOTIDE SEQUENCE [LARGE SCALE GENOMIC DNA]</scope>
</reference>
<sequence length="143" mass="16604">MALPQSIPMEPFIAKVETLASYLYRLEMFFTTNNVPDDKKAPRRTTLLSAETYAVLKNREEHEKPKDKSFQEMTAILEEQLNPKPLVISKRFRFQKRNQAEGKIVATFCAQLKKLSTICEFGQFLNDSLRDRFVCGVRNEVIK</sequence>
<dbReference type="AlphaFoldDB" id="A0A4Y2PNR4"/>
<dbReference type="PANTHER" id="PTHR33198">
    <property type="entry name" value="ANK_REP_REGION DOMAIN-CONTAINING PROTEIN-RELATED"/>
    <property type="match status" value="1"/>
</dbReference>
<evidence type="ECO:0000313" key="1">
    <source>
        <dbReference type="EMBL" id="GBN51887.1"/>
    </source>
</evidence>
<organism evidence="1 2">
    <name type="scientific">Araneus ventricosus</name>
    <name type="common">Orbweaver spider</name>
    <name type="synonym">Epeira ventricosa</name>
    <dbReference type="NCBI Taxonomy" id="182803"/>
    <lineage>
        <taxon>Eukaryota</taxon>
        <taxon>Metazoa</taxon>
        <taxon>Ecdysozoa</taxon>
        <taxon>Arthropoda</taxon>
        <taxon>Chelicerata</taxon>
        <taxon>Arachnida</taxon>
        <taxon>Araneae</taxon>
        <taxon>Araneomorphae</taxon>
        <taxon>Entelegynae</taxon>
        <taxon>Araneoidea</taxon>
        <taxon>Araneidae</taxon>
        <taxon>Araneus</taxon>
    </lineage>
</organism>
<gene>
    <name evidence="1" type="ORF">AVEN_59514_1</name>
</gene>
<comment type="caution">
    <text evidence="1">The sequence shown here is derived from an EMBL/GenBank/DDBJ whole genome shotgun (WGS) entry which is preliminary data.</text>
</comment>
<dbReference type="Proteomes" id="UP000499080">
    <property type="component" value="Unassembled WGS sequence"/>
</dbReference>
<name>A0A4Y2PNR4_ARAVE</name>